<evidence type="ECO:0000313" key="4">
    <source>
        <dbReference type="EMBL" id="PKV99827.1"/>
    </source>
</evidence>
<dbReference type="PROSITE" id="PS50801">
    <property type="entry name" value="STAS"/>
    <property type="match status" value="1"/>
</dbReference>
<evidence type="ECO:0000313" key="5">
    <source>
        <dbReference type="Proteomes" id="UP000233750"/>
    </source>
</evidence>
<protein>
    <recommendedName>
        <fullName evidence="2">Anti-sigma factor antagonist</fullName>
    </recommendedName>
</protein>
<dbReference type="SUPFAM" id="SSF52091">
    <property type="entry name" value="SpoIIaa-like"/>
    <property type="match status" value="1"/>
</dbReference>
<dbReference type="CDD" id="cd07043">
    <property type="entry name" value="STAS_anti-anti-sigma_factors"/>
    <property type="match status" value="1"/>
</dbReference>
<dbReference type="OrthoDB" id="3393696at2"/>
<dbReference type="NCBIfam" id="TIGR00377">
    <property type="entry name" value="ant_ant_sig"/>
    <property type="match status" value="1"/>
</dbReference>
<comment type="caution">
    <text evidence="4">The sequence shown here is derived from an EMBL/GenBank/DDBJ whole genome shotgun (WGS) entry which is preliminary data.</text>
</comment>
<proteinExistence type="inferred from homology"/>
<dbReference type="EMBL" id="PJMY01000002">
    <property type="protein sequence ID" value="PKV99827.1"/>
    <property type="molecule type" value="Genomic_DNA"/>
</dbReference>
<name>A0A2N3X134_9PSEU</name>
<dbReference type="Proteomes" id="UP000233750">
    <property type="component" value="Unassembled WGS sequence"/>
</dbReference>
<reference evidence="4 5" key="1">
    <citation type="submission" date="2017-12" db="EMBL/GenBank/DDBJ databases">
        <title>Sequencing the genomes of 1000 Actinobacteria strains.</title>
        <authorList>
            <person name="Klenk H.-P."/>
        </authorList>
    </citation>
    <scope>NUCLEOTIDE SEQUENCE [LARGE SCALE GENOMIC DNA]</scope>
    <source>
        <strain evidence="4 5">DSM 45165</strain>
    </source>
</reference>
<dbReference type="PANTHER" id="PTHR33495:SF2">
    <property type="entry name" value="ANTI-SIGMA FACTOR ANTAGONIST TM_1081-RELATED"/>
    <property type="match status" value="1"/>
</dbReference>
<keyword evidence="5" id="KW-1185">Reference proteome</keyword>
<evidence type="ECO:0000259" key="3">
    <source>
        <dbReference type="PROSITE" id="PS50801"/>
    </source>
</evidence>
<accession>A0A2N3X134</accession>
<evidence type="ECO:0000256" key="2">
    <source>
        <dbReference type="RuleBase" id="RU003749"/>
    </source>
</evidence>
<comment type="similarity">
    <text evidence="1 2">Belongs to the anti-sigma-factor antagonist family.</text>
</comment>
<organism evidence="4 5">
    <name type="scientific">Amycolatopsis echigonensis</name>
    <dbReference type="NCBI Taxonomy" id="2576905"/>
    <lineage>
        <taxon>Bacteria</taxon>
        <taxon>Bacillati</taxon>
        <taxon>Actinomycetota</taxon>
        <taxon>Actinomycetes</taxon>
        <taxon>Pseudonocardiales</taxon>
        <taxon>Pseudonocardiaceae</taxon>
        <taxon>Amycolatopsis</taxon>
    </lineage>
</organism>
<dbReference type="Pfam" id="PF01740">
    <property type="entry name" value="STAS"/>
    <property type="match status" value="1"/>
</dbReference>
<sequence length="129" mass="13809">MTPPSEQPPPVELSIRSHREADDGTLVIEVTGEVDLDTAPHLAAAIIECLDREAGRGPCILDLTAVTFLDSAGLTVLLQATRHAGRRHASLPVVVDANRPVIRPIEVTGLDDVLALYHTVDEALQAPRP</sequence>
<dbReference type="GO" id="GO:0043856">
    <property type="term" value="F:anti-sigma factor antagonist activity"/>
    <property type="evidence" value="ECO:0007669"/>
    <property type="project" value="InterPro"/>
</dbReference>
<feature type="domain" description="STAS" evidence="3">
    <location>
        <begin position="15"/>
        <end position="127"/>
    </location>
</feature>
<evidence type="ECO:0000256" key="1">
    <source>
        <dbReference type="ARBA" id="ARBA00009013"/>
    </source>
</evidence>
<dbReference type="RefSeq" id="WP_158242446.1">
    <property type="nucleotide sequence ID" value="NZ_PJMY01000002.1"/>
</dbReference>
<dbReference type="AlphaFoldDB" id="A0A2N3X134"/>
<dbReference type="PANTHER" id="PTHR33495">
    <property type="entry name" value="ANTI-SIGMA FACTOR ANTAGONIST TM_1081-RELATED-RELATED"/>
    <property type="match status" value="1"/>
</dbReference>
<dbReference type="Gene3D" id="3.30.750.24">
    <property type="entry name" value="STAS domain"/>
    <property type="match status" value="1"/>
</dbReference>
<dbReference type="InterPro" id="IPR036513">
    <property type="entry name" value="STAS_dom_sf"/>
</dbReference>
<dbReference type="InterPro" id="IPR002645">
    <property type="entry name" value="STAS_dom"/>
</dbReference>
<dbReference type="InterPro" id="IPR003658">
    <property type="entry name" value="Anti-sigma_ant"/>
</dbReference>
<gene>
    <name evidence="4" type="ORF">ATK30_0816</name>
</gene>